<reference evidence="2" key="2">
    <citation type="journal article" date="2017" name="Nat. Plants">
        <title>The Aegilops tauschii genome reveals multiple impacts of transposons.</title>
        <authorList>
            <person name="Zhao G."/>
            <person name="Zou C."/>
            <person name="Li K."/>
            <person name="Wang K."/>
            <person name="Li T."/>
            <person name="Gao L."/>
            <person name="Zhang X."/>
            <person name="Wang H."/>
            <person name="Yang Z."/>
            <person name="Liu X."/>
            <person name="Jiang W."/>
            <person name="Mao L."/>
            <person name="Kong X."/>
            <person name="Jiao Y."/>
            <person name="Jia J."/>
        </authorList>
    </citation>
    <scope>NUCLEOTIDE SEQUENCE [LARGE SCALE GENOMIC DNA]</scope>
    <source>
        <strain evidence="2">cv. AL8/78</strain>
    </source>
</reference>
<evidence type="ECO:0000313" key="1">
    <source>
        <dbReference type="EnsemblPlants" id="AET3Gv20139400.1"/>
    </source>
</evidence>
<reference evidence="1" key="3">
    <citation type="journal article" date="2017" name="Nature">
        <title>Genome sequence of the progenitor of the wheat D genome Aegilops tauschii.</title>
        <authorList>
            <person name="Luo M.C."/>
            <person name="Gu Y.Q."/>
            <person name="Puiu D."/>
            <person name="Wang H."/>
            <person name="Twardziok S.O."/>
            <person name="Deal K.R."/>
            <person name="Huo N."/>
            <person name="Zhu T."/>
            <person name="Wang L."/>
            <person name="Wang Y."/>
            <person name="McGuire P.E."/>
            <person name="Liu S."/>
            <person name="Long H."/>
            <person name="Ramasamy R.K."/>
            <person name="Rodriguez J.C."/>
            <person name="Van S.L."/>
            <person name="Yuan L."/>
            <person name="Wang Z."/>
            <person name="Xia Z."/>
            <person name="Xiao L."/>
            <person name="Anderson O.D."/>
            <person name="Ouyang S."/>
            <person name="Liang Y."/>
            <person name="Zimin A.V."/>
            <person name="Pertea G."/>
            <person name="Qi P."/>
            <person name="Bennetzen J.L."/>
            <person name="Dai X."/>
            <person name="Dawson M.W."/>
            <person name="Muller H.G."/>
            <person name="Kugler K."/>
            <person name="Rivarola-Duarte L."/>
            <person name="Spannagl M."/>
            <person name="Mayer K.F.X."/>
            <person name="Lu F.H."/>
            <person name="Bevan M.W."/>
            <person name="Leroy P."/>
            <person name="Li P."/>
            <person name="You F.M."/>
            <person name="Sun Q."/>
            <person name="Liu Z."/>
            <person name="Lyons E."/>
            <person name="Wicker T."/>
            <person name="Salzberg S.L."/>
            <person name="Devos K.M."/>
            <person name="Dvorak J."/>
        </authorList>
    </citation>
    <scope>NUCLEOTIDE SEQUENCE [LARGE SCALE GENOMIC DNA]</scope>
    <source>
        <strain evidence="1">cv. AL8/78</strain>
    </source>
</reference>
<organism evidence="1 2">
    <name type="scientific">Aegilops tauschii subsp. strangulata</name>
    <name type="common">Goatgrass</name>
    <dbReference type="NCBI Taxonomy" id="200361"/>
    <lineage>
        <taxon>Eukaryota</taxon>
        <taxon>Viridiplantae</taxon>
        <taxon>Streptophyta</taxon>
        <taxon>Embryophyta</taxon>
        <taxon>Tracheophyta</taxon>
        <taxon>Spermatophyta</taxon>
        <taxon>Magnoliopsida</taxon>
        <taxon>Liliopsida</taxon>
        <taxon>Poales</taxon>
        <taxon>Poaceae</taxon>
        <taxon>BOP clade</taxon>
        <taxon>Pooideae</taxon>
        <taxon>Triticodae</taxon>
        <taxon>Triticeae</taxon>
        <taxon>Triticinae</taxon>
        <taxon>Aegilops</taxon>
    </lineage>
</organism>
<dbReference type="Gramene" id="AET3Gv20139400.1">
    <property type="protein sequence ID" value="AET3Gv20139400.1"/>
    <property type="gene ID" value="AET3Gv20139400"/>
</dbReference>
<accession>A0A453DWU9</accession>
<evidence type="ECO:0000313" key="2">
    <source>
        <dbReference type="Proteomes" id="UP000015105"/>
    </source>
</evidence>
<dbReference type="Proteomes" id="UP000015105">
    <property type="component" value="Chromosome 3D"/>
</dbReference>
<name>A0A453DWU9_AEGTS</name>
<reference evidence="2" key="1">
    <citation type="journal article" date="2014" name="Science">
        <title>Ancient hybridizations among the ancestral genomes of bread wheat.</title>
        <authorList>
            <consortium name="International Wheat Genome Sequencing Consortium,"/>
            <person name="Marcussen T."/>
            <person name="Sandve S.R."/>
            <person name="Heier L."/>
            <person name="Spannagl M."/>
            <person name="Pfeifer M."/>
            <person name="Jakobsen K.S."/>
            <person name="Wulff B.B."/>
            <person name="Steuernagel B."/>
            <person name="Mayer K.F."/>
            <person name="Olsen O.A."/>
        </authorList>
    </citation>
    <scope>NUCLEOTIDE SEQUENCE [LARGE SCALE GENOMIC DNA]</scope>
    <source>
        <strain evidence="2">cv. AL8/78</strain>
    </source>
</reference>
<sequence>MEGLLPFLYRAIILHYAEGGGWRTATGDSPFLRSDSPSASRYYYVRLAGSADDSGRLRFAPASPQASRDGAPVME</sequence>
<reference evidence="1" key="5">
    <citation type="journal article" date="2021" name="G3 (Bethesda)">
        <title>Aegilops tauschii genome assembly Aet v5.0 features greater sequence contiguity and improved annotation.</title>
        <authorList>
            <person name="Wang L."/>
            <person name="Zhu T."/>
            <person name="Rodriguez J.C."/>
            <person name="Deal K.R."/>
            <person name="Dubcovsky J."/>
            <person name="McGuire P.E."/>
            <person name="Lux T."/>
            <person name="Spannagl M."/>
            <person name="Mayer K.F.X."/>
            <person name="Baldrich P."/>
            <person name="Meyers B.C."/>
            <person name="Huo N."/>
            <person name="Gu Y.Q."/>
            <person name="Zhou H."/>
            <person name="Devos K.M."/>
            <person name="Bennetzen J.L."/>
            <person name="Unver T."/>
            <person name="Budak H."/>
            <person name="Gulick P.J."/>
            <person name="Galiba G."/>
            <person name="Kalapos B."/>
            <person name="Nelson D.R."/>
            <person name="Li P."/>
            <person name="You F.M."/>
            <person name="Luo M.C."/>
            <person name="Dvorak J."/>
        </authorList>
    </citation>
    <scope>NUCLEOTIDE SEQUENCE [LARGE SCALE GENOMIC DNA]</scope>
    <source>
        <strain evidence="1">cv. AL8/78</strain>
    </source>
</reference>
<dbReference type="EnsemblPlants" id="AET3Gv20139400.1">
    <property type="protein sequence ID" value="AET3Gv20139400.1"/>
    <property type="gene ID" value="AET3Gv20139400"/>
</dbReference>
<dbReference type="AlphaFoldDB" id="A0A453DWU9"/>
<protein>
    <submittedName>
        <fullName evidence="1">Uncharacterized protein</fullName>
    </submittedName>
</protein>
<keyword evidence="2" id="KW-1185">Reference proteome</keyword>
<reference evidence="1" key="4">
    <citation type="submission" date="2019-03" db="UniProtKB">
        <authorList>
            <consortium name="EnsemblPlants"/>
        </authorList>
    </citation>
    <scope>IDENTIFICATION</scope>
</reference>
<proteinExistence type="predicted"/>